<dbReference type="InterPro" id="IPR012678">
    <property type="entry name" value="Ribosomal_uL23/eL15/eS24_sf"/>
</dbReference>
<dbReference type="SUPFAM" id="SSF54189">
    <property type="entry name" value="Ribosomal proteins S24e, L23 and L15e"/>
    <property type="match status" value="1"/>
</dbReference>
<gene>
    <name evidence="5" type="ORF">EGYM00392_LOCUS43271</name>
</gene>
<protein>
    <recommendedName>
        <fullName evidence="4">Large ribosomal subunit protein uL23m</fullName>
    </recommendedName>
</protein>
<keyword evidence="3" id="KW-0687">Ribonucleoprotein</keyword>
<evidence type="ECO:0000256" key="3">
    <source>
        <dbReference type="ARBA" id="ARBA00023274"/>
    </source>
</evidence>
<dbReference type="EMBL" id="HBGA01116117">
    <property type="protein sequence ID" value="CAD9032129.1"/>
    <property type="molecule type" value="Transcribed_RNA"/>
</dbReference>
<keyword evidence="2" id="KW-0689">Ribosomal protein</keyword>
<dbReference type="GO" id="GO:0005762">
    <property type="term" value="C:mitochondrial large ribosomal subunit"/>
    <property type="evidence" value="ECO:0007669"/>
    <property type="project" value="TreeGrafter"/>
</dbReference>
<dbReference type="GO" id="GO:0003735">
    <property type="term" value="F:structural constituent of ribosome"/>
    <property type="evidence" value="ECO:0007669"/>
    <property type="project" value="InterPro"/>
</dbReference>
<dbReference type="InterPro" id="IPR013025">
    <property type="entry name" value="Ribosomal_uL23-like"/>
</dbReference>
<dbReference type="GO" id="GO:0032543">
    <property type="term" value="P:mitochondrial translation"/>
    <property type="evidence" value="ECO:0007669"/>
    <property type="project" value="TreeGrafter"/>
</dbReference>
<reference evidence="5" key="1">
    <citation type="submission" date="2021-01" db="EMBL/GenBank/DDBJ databases">
        <authorList>
            <person name="Corre E."/>
            <person name="Pelletier E."/>
            <person name="Niang G."/>
            <person name="Scheremetjew M."/>
            <person name="Finn R."/>
            <person name="Kale V."/>
            <person name="Holt S."/>
            <person name="Cochrane G."/>
            <person name="Meng A."/>
            <person name="Brown T."/>
            <person name="Cohen L."/>
        </authorList>
    </citation>
    <scope>NUCLEOTIDE SEQUENCE</scope>
    <source>
        <strain evidence="5">NIES-381</strain>
    </source>
</reference>
<evidence type="ECO:0000256" key="4">
    <source>
        <dbReference type="ARBA" id="ARBA00039977"/>
    </source>
</evidence>
<dbReference type="Gene3D" id="3.30.70.330">
    <property type="match status" value="1"/>
</dbReference>
<dbReference type="InterPro" id="IPR012677">
    <property type="entry name" value="Nucleotide-bd_a/b_plait_sf"/>
</dbReference>
<evidence type="ECO:0000256" key="2">
    <source>
        <dbReference type="ARBA" id="ARBA00022980"/>
    </source>
</evidence>
<evidence type="ECO:0000313" key="5">
    <source>
        <dbReference type="EMBL" id="CAD9032129.1"/>
    </source>
</evidence>
<dbReference type="AlphaFoldDB" id="A0A7S1J4A0"/>
<proteinExistence type="inferred from homology"/>
<organism evidence="5">
    <name type="scientific">Eutreptiella gymnastica</name>
    <dbReference type="NCBI Taxonomy" id="73025"/>
    <lineage>
        <taxon>Eukaryota</taxon>
        <taxon>Discoba</taxon>
        <taxon>Euglenozoa</taxon>
        <taxon>Euglenida</taxon>
        <taxon>Spirocuta</taxon>
        <taxon>Euglenophyceae</taxon>
        <taxon>Eutreptiales</taxon>
        <taxon>Eutreptiaceae</taxon>
        <taxon>Eutreptiella</taxon>
    </lineage>
</organism>
<name>A0A7S1J4A0_9EUGL</name>
<sequence length="178" mass="20708">MGKKLHFRMPVATPVRPTTVKKKATARRLFPVSNRPPPMPTWKRGMPVELFQGPHSFKALVEKELPRHWITLNLKSVEQPTTEPTFRCPLELSKPDIAHMLKEFYDIDTVAIRTCNFRGKVVTDGENMRRRKAPDYKKAWAIVDYPVCLNLSTDSPEQESQRKLSEYFESLRINDEEI</sequence>
<evidence type="ECO:0000256" key="1">
    <source>
        <dbReference type="ARBA" id="ARBA00006700"/>
    </source>
</evidence>
<comment type="similarity">
    <text evidence="1">Belongs to the universal ribosomal protein uL23 family.</text>
</comment>
<dbReference type="PANTHER" id="PTHR12059">
    <property type="entry name" value="RIBOSOMAL PROTEIN L23-RELATED"/>
    <property type="match status" value="1"/>
</dbReference>
<accession>A0A7S1J4A0</accession>
<dbReference type="PANTHER" id="PTHR12059:SF5">
    <property type="entry name" value="LARGE RIBOSOMAL SUBUNIT PROTEIN UL23M"/>
    <property type="match status" value="1"/>
</dbReference>